<dbReference type="PROSITE" id="PS50123">
    <property type="entry name" value="CHER"/>
    <property type="match status" value="1"/>
</dbReference>
<evidence type="ECO:0000256" key="3">
    <source>
        <dbReference type="ARBA" id="ARBA00022603"/>
    </source>
</evidence>
<dbReference type="InterPro" id="IPR022642">
    <property type="entry name" value="CheR_C"/>
</dbReference>
<keyword evidence="4 7" id="KW-0808">Transferase</keyword>
<dbReference type="InterPro" id="IPR022641">
    <property type="entry name" value="CheR_N"/>
</dbReference>
<evidence type="ECO:0000256" key="4">
    <source>
        <dbReference type="ARBA" id="ARBA00022679"/>
    </source>
</evidence>
<proteinExistence type="predicted"/>
<dbReference type="PRINTS" id="PR00996">
    <property type="entry name" value="CHERMTFRASE"/>
</dbReference>
<dbReference type="Gene3D" id="3.40.50.150">
    <property type="entry name" value="Vaccinia Virus protein VP39"/>
    <property type="match status" value="1"/>
</dbReference>
<dbReference type="InterPro" id="IPR050903">
    <property type="entry name" value="Bact_Chemotaxis_MeTrfase"/>
</dbReference>
<keyword evidence="3 7" id="KW-0489">Methyltransferase</keyword>
<comment type="catalytic activity">
    <reaction evidence="1">
        <text>L-glutamyl-[protein] + S-adenosyl-L-methionine = [protein]-L-glutamate 5-O-methyl ester + S-adenosyl-L-homocysteine</text>
        <dbReference type="Rhea" id="RHEA:24452"/>
        <dbReference type="Rhea" id="RHEA-COMP:10208"/>
        <dbReference type="Rhea" id="RHEA-COMP:10311"/>
        <dbReference type="ChEBI" id="CHEBI:29973"/>
        <dbReference type="ChEBI" id="CHEBI:57856"/>
        <dbReference type="ChEBI" id="CHEBI:59789"/>
        <dbReference type="ChEBI" id="CHEBI:82795"/>
        <dbReference type="EC" id="2.1.1.80"/>
    </reaction>
</comment>
<dbReference type="InterPro" id="IPR036804">
    <property type="entry name" value="CheR_N_sf"/>
</dbReference>
<dbReference type="AlphaFoldDB" id="A0A5B9EDA0"/>
<dbReference type="SUPFAM" id="SSF53335">
    <property type="entry name" value="S-adenosyl-L-methionine-dependent methyltransferases"/>
    <property type="match status" value="1"/>
</dbReference>
<keyword evidence="8" id="KW-1185">Reference proteome</keyword>
<dbReference type="OrthoDB" id="9816309at2"/>
<evidence type="ECO:0000313" key="8">
    <source>
        <dbReference type="Proteomes" id="UP000321820"/>
    </source>
</evidence>
<reference evidence="7 8" key="1">
    <citation type="submission" date="2019-08" db="EMBL/GenBank/DDBJ databases">
        <title>Complete genome sequence of Terriglobus albidus strain ORNL.</title>
        <authorList>
            <person name="Podar M."/>
        </authorList>
    </citation>
    <scope>NUCLEOTIDE SEQUENCE [LARGE SCALE GENOMIC DNA]</scope>
    <source>
        <strain evidence="7 8">ORNL</strain>
    </source>
</reference>
<dbReference type="PIRSF" id="PIRSF000410">
    <property type="entry name" value="CheR"/>
    <property type="match status" value="1"/>
</dbReference>
<gene>
    <name evidence="7" type="ORF">FTW19_10095</name>
</gene>
<evidence type="ECO:0000259" key="6">
    <source>
        <dbReference type="PROSITE" id="PS50123"/>
    </source>
</evidence>
<dbReference type="Proteomes" id="UP000321820">
    <property type="component" value="Chromosome"/>
</dbReference>
<name>A0A5B9EDA0_9BACT</name>
<dbReference type="EC" id="2.1.1.80" evidence="2"/>
<organism evidence="7 8">
    <name type="scientific">Terriglobus albidus</name>
    <dbReference type="NCBI Taxonomy" id="1592106"/>
    <lineage>
        <taxon>Bacteria</taxon>
        <taxon>Pseudomonadati</taxon>
        <taxon>Acidobacteriota</taxon>
        <taxon>Terriglobia</taxon>
        <taxon>Terriglobales</taxon>
        <taxon>Acidobacteriaceae</taxon>
        <taxon>Terriglobus</taxon>
    </lineage>
</organism>
<dbReference type="SMART" id="SM00138">
    <property type="entry name" value="MeTrc"/>
    <property type="match status" value="1"/>
</dbReference>
<evidence type="ECO:0000313" key="7">
    <source>
        <dbReference type="EMBL" id="QEE28317.1"/>
    </source>
</evidence>
<dbReference type="Gene3D" id="1.10.155.10">
    <property type="entry name" value="Chemotaxis receptor methyltransferase CheR, N-terminal domain"/>
    <property type="match status" value="1"/>
</dbReference>
<dbReference type="KEGG" id="talb:FTW19_10095"/>
<dbReference type="RefSeq" id="WP_147647507.1">
    <property type="nucleotide sequence ID" value="NZ_CP042806.1"/>
</dbReference>
<dbReference type="Pfam" id="PF03705">
    <property type="entry name" value="CheR_N"/>
    <property type="match status" value="1"/>
</dbReference>
<dbReference type="InterPro" id="IPR029063">
    <property type="entry name" value="SAM-dependent_MTases_sf"/>
</dbReference>
<dbReference type="InterPro" id="IPR000780">
    <property type="entry name" value="CheR_MeTrfase"/>
</dbReference>
<feature type="domain" description="CheR-type methyltransferase" evidence="6">
    <location>
        <begin position="5"/>
        <end position="279"/>
    </location>
</feature>
<dbReference type="PANTHER" id="PTHR24422:SF19">
    <property type="entry name" value="CHEMOTAXIS PROTEIN METHYLTRANSFERASE"/>
    <property type="match status" value="1"/>
</dbReference>
<evidence type="ECO:0000256" key="1">
    <source>
        <dbReference type="ARBA" id="ARBA00001541"/>
    </source>
</evidence>
<dbReference type="EMBL" id="CP042806">
    <property type="protein sequence ID" value="QEE28317.1"/>
    <property type="molecule type" value="Genomic_DNA"/>
</dbReference>
<dbReference type="GO" id="GO:0008983">
    <property type="term" value="F:protein-glutamate O-methyltransferase activity"/>
    <property type="evidence" value="ECO:0007669"/>
    <property type="project" value="UniProtKB-EC"/>
</dbReference>
<dbReference type="SUPFAM" id="SSF47757">
    <property type="entry name" value="Chemotaxis receptor methyltransferase CheR, N-terminal domain"/>
    <property type="match status" value="1"/>
</dbReference>
<dbReference type="InterPro" id="IPR026024">
    <property type="entry name" value="Chemotaxis_MeTrfase_CheR"/>
</dbReference>
<dbReference type="Pfam" id="PF01739">
    <property type="entry name" value="CheR"/>
    <property type="match status" value="1"/>
</dbReference>
<protein>
    <recommendedName>
        <fullName evidence="2">protein-glutamate O-methyltransferase</fullName>
        <ecNumber evidence="2">2.1.1.80</ecNumber>
    </recommendedName>
</protein>
<dbReference type="GO" id="GO:0032259">
    <property type="term" value="P:methylation"/>
    <property type="evidence" value="ECO:0007669"/>
    <property type="project" value="UniProtKB-KW"/>
</dbReference>
<evidence type="ECO:0000256" key="2">
    <source>
        <dbReference type="ARBA" id="ARBA00012534"/>
    </source>
</evidence>
<keyword evidence="5" id="KW-0949">S-adenosyl-L-methionine</keyword>
<accession>A0A5B9EDA0</accession>
<sequence>MSTVTTISNLTLSQKDFNRFRKLAYDYCGLAIEEGKEGLVASRLTKIMRSLNIGSFSEYYEYVINDKSSDALVTMIDHLTTNYTNFFREPKHFEFLSSTIFPALANRSEYTIWSAACATGEEPYSLAFAAHEHYGNSGPTVKLLATDISTKVLARAQDGTYNEKCFQQVPMEVLRKYLQRGVGPAAGNYRVKQFIREAISFRRLNLIRQFESFVESYPLILCRNAMIYFDIPTQQELVNRFYEHLEPGGYFFVGHAESLNNLKHRFEYVQPAVYKKPGSLRSR</sequence>
<dbReference type="PANTHER" id="PTHR24422">
    <property type="entry name" value="CHEMOTAXIS PROTEIN METHYLTRANSFERASE"/>
    <property type="match status" value="1"/>
</dbReference>
<evidence type="ECO:0000256" key="5">
    <source>
        <dbReference type="ARBA" id="ARBA00022691"/>
    </source>
</evidence>